<proteinExistence type="predicted"/>
<sequence length="75" mass="8901">MQFIIRERQITERIDFGIDFVQKRTKMNPRRTALETILHIGLRKLMQHTLLHGELIEIGVQKGFNDQNSTFIFMS</sequence>
<protein>
    <submittedName>
        <fullName evidence="1">Uncharacterized protein</fullName>
    </submittedName>
</protein>
<dbReference type="EMBL" id="AMCI01003096">
    <property type="protein sequence ID" value="EJX01111.1"/>
    <property type="molecule type" value="Genomic_DNA"/>
</dbReference>
<organism evidence="1">
    <name type="scientific">gut metagenome</name>
    <dbReference type="NCBI Taxonomy" id="749906"/>
    <lineage>
        <taxon>unclassified sequences</taxon>
        <taxon>metagenomes</taxon>
        <taxon>organismal metagenomes</taxon>
    </lineage>
</organism>
<reference evidence="1" key="1">
    <citation type="journal article" date="2012" name="PLoS ONE">
        <title>Gene sets for utilization of primary and secondary nutrition supplies in the distal gut of endangered iberian lynx.</title>
        <authorList>
            <person name="Alcaide M."/>
            <person name="Messina E."/>
            <person name="Richter M."/>
            <person name="Bargiela R."/>
            <person name="Peplies J."/>
            <person name="Huws S.A."/>
            <person name="Newbold C.J."/>
            <person name="Golyshin P.N."/>
            <person name="Simon M.A."/>
            <person name="Lopez G."/>
            <person name="Yakimov M.M."/>
            <person name="Ferrer M."/>
        </authorList>
    </citation>
    <scope>NUCLEOTIDE SEQUENCE</scope>
</reference>
<comment type="caution">
    <text evidence="1">The sequence shown here is derived from an EMBL/GenBank/DDBJ whole genome shotgun (WGS) entry which is preliminary data.</text>
</comment>
<accession>J9CLZ6</accession>
<name>J9CLZ6_9ZZZZ</name>
<gene>
    <name evidence="1" type="ORF">EVA_10783</name>
</gene>
<evidence type="ECO:0000313" key="1">
    <source>
        <dbReference type="EMBL" id="EJX01111.1"/>
    </source>
</evidence>
<dbReference type="AlphaFoldDB" id="J9CLZ6"/>